<reference evidence="2 3" key="1">
    <citation type="journal article" date="2018" name="Sci. Rep.">
        <title>Genomic signatures of local adaptation to the degree of environmental predictability in rotifers.</title>
        <authorList>
            <person name="Franch-Gras L."/>
            <person name="Hahn C."/>
            <person name="Garcia-Roger E.M."/>
            <person name="Carmona M.J."/>
            <person name="Serra M."/>
            <person name="Gomez A."/>
        </authorList>
    </citation>
    <scope>NUCLEOTIDE SEQUENCE [LARGE SCALE GENOMIC DNA]</scope>
    <source>
        <strain evidence="2">HYR1</strain>
    </source>
</reference>
<proteinExistence type="predicted"/>
<protein>
    <submittedName>
        <fullName evidence="2">Uncharacterized protein</fullName>
    </submittedName>
</protein>
<evidence type="ECO:0000256" key="1">
    <source>
        <dbReference type="SAM" id="MobiDB-lite"/>
    </source>
</evidence>
<dbReference type="EMBL" id="REGN01002515">
    <property type="protein sequence ID" value="RNA27633.1"/>
    <property type="molecule type" value="Genomic_DNA"/>
</dbReference>
<keyword evidence="3" id="KW-1185">Reference proteome</keyword>
<comment type="caution">
    <text evidence="2">The sequence shown here is derived from an EMBL/GenBank/DDBJ whole genome shotgun (WGS) entry which is preliminary data.</text>
</comment>
<name>A0A3M7RVN2_BRAPC</name>
<evidence type="ECO:0000313" key="2">
    <source>
        <dbReference type="EMBL" id="RNA27633.1"/>
    </source>
</evidence>
<accession>A0A3M7RVN2</accession>
<gene>
    <name evidence="2" type="ORF">BpHYR1_014768</name>
</gene>
<feature type="compositionally biased region" description="Basic and acidic residues" evidence="1">
    <location>
        <begin position="79"/>
        <end position="111"/>
    </location>
</feature>
<dbReference type="Proteomes" id="UP000276133">
    <property type="component" value="Unassembled WGS sequence"/>
</dbReference>
<evidence type="ECO:0000313" key="3">
    <source>
        <dbReference type="Proteomes" id="UP000276133"/>
    </source>
</evidence>
<dbReference type="AlphaFoldDB" id="A0A3M7RVN2"/>
<feature type="region of interest" description="Disordered" evidence="1">
    <location>
        <begin position="79"/>
        <end position="118"/>
    </location>
</feature>
<sequence>MERPNRHGEAVIFMNSMTFEGRKLLAKLNDIESGAAQWSKKTMMDQYGKPIWLHAEKAKYFERTNHNMESQERLIVHIERRYSEEQEGRRDAEARQGQEDHPSTGRHREEPTGSFGSL</sequence>
<organism evidence="2 3">
    <name type="scientific">Brachionus plicatilis</name>
    <name type="common">Marine rotifer</name>
    <name type="synonym">Brachionus muelleri</name>
    <dbReference type="NCBI Taxonomy" id="10195"/>
    <lineage>
        <taxon>Eukaryota</taxon>
        <taxon>Metazoa</taxon>
        <taxon>Spiralia</taxon>
        <taxon>Gnathifera</taxon>
        <taxon>Rotifera</taxon>
        <taxon>Eurotatoria</taxon>
        <taxon>Monogononta</taxon>
        <taxon>Pseudotrocha</taxon>
        <taxon>Ploima</taxon>
        <taxon>Brachionidae</taxon>
        <taxon>Brachionus</taxon>
    </lineage>
</organism>